<organism evidence="6 7">
    <name type="scientific">Variovorax guangxiensis</name>
    <dbReference type="NCBI Taxonomy" id="1775474"/>
    <lineage>
        <taxon>Bacteria</taxon>
        <taxon>Pseudomonadati</taxon>
        <taxon>Pseudomonadota</taxon>
        <taxon>Betaproteobacteria</taxon>
        <taxon>Burkholderiales</taxon>
        <taxon>Comamonadaceae</taxon>
        <taxon>Variovorax</taxon>
    </lineage>
</organism>
<dbReference type="InterPro" id="IPR036866">
    <property type="entry name" value="RibonucZ/Hydroxyglut_hydro"/>
</dbReference>
<sequence length="352" mass="37988">MASSLFAFLRTPSGASPAPEGVALNRRRLLAAGCLCCAFPLAGAQTTGPLPAKAQAHLDAARRAAGDDLLAYMRLGDGISPTPSAPPVSPEALMALPAPAPGWAFDNLCFVGNKWVSAWGLPTSEGLVVIDAMDNDDEARTLVAAGLRTLGQDPATIRAVLITHGHGDHYGGFGHLKSISGARAAMSEADWTMTETKLEFDRPDWGRPPRRDLVLKEGDTLRWGDTRIDVLLTPGHTMGTVSLLFDVREGAKRHRALLWGGTAFNFQRSPDRMQRLQAYIDQTERVRRLVEAQGVDVFISNHDLFDEAVKKLQARQQGGSGRNPFVMGTANVVRALTVMNECARATQVVWSA</sequence>
<dbReference type="InterPro" id="IPR051453">
    <property type="entry name" value="MBL_Glyoxalase_II"/>
</dbReference>
<dbReference type="OrthoDB" id="9784009at2"/>
<evidence type="ECO:0000259" key="5">
    <source>
        <dbReference type="SMART" id="SM00849"/>
    </source>
</evidence>
<dbReference type="SMART" id="SM00849">
    <property type="entry name" value="Lactamase_B"/>
    <property type="match status" value="1"/>
</dbReference>
<gene>
    <name evidence="6" type="ORF">EJP67_25530</name>
</gene>
<dbReference type="PROSITE" id="PS00743">
    <property type="entry name" value="BETA_LACTAMASE_B_1"/>
    <property type="match status" value="1"/>
</dbReference>
<evidence type="ECO:0000256" key="1">
    <source>
        <dbReference type="ARBA" id="ARBA00001947"/>
    </source>
</evidence>
<dbReference type="SUPFAM" id="SSF56281">
    <property type="entry name" value="Metallo-hydrolase/oxidoreductase"/>
    <property type="match status" value="1"/>
</dbReference>
<keyword evidence="4" id="KW-0862">Zinc</keyword>
<feature type="domain" description="Metallo-beta-lactamase" evidence="5">
    <location>
        <begin position="115"/>
        <end position="302"/>
    </location>
</feature>
<evidence type="ECO:0000256" key="4">
    <source>
        <dbReference type="ARBA" id="ARBA00022833"/>
    </source>
</evidence>
<accession>A0A3S0ZHV3</accession>
<name>A0A3S0ZHV3_9BURK</name>
<dbReference type="RefSeq" id="WP_126024544.1">
    <property type="nucleotide sequence ID" value="NZ_RXFT01000013.1"/>
</dbReference>
<dbReference type="Gene3D" id="3.60.15.10">
    <property type="entry name" value="Ribonuclease Z/Hydroxyacylglutathione hydrolase-like"/>
    <property type="match status" value="1"/>
</dbReference>
<dbReference type="Pfam" id="PF00753">
    <property type="entry name" value="Lactamase_B"/>
    <property type="match status" value="1"/>
</dbReference>
<protein>
    <submittedName>
        <fullName evidence="6">MBL fold metallo-hydrolase</fullName>
    </submittedName>
</protein>
<dbReference type="GO" id="GO:0008270">
    <property type="term" value="F:zinc ion binding"/>
    <property type="evidence" value="ECO:0007669"/>
    <property type="project" value="InterPro"/>
</dbReference>
<dbReference type="PANTHER" id="PTHR46233:SF3">
    <property type="entry name" value="HYDROXYACYLGLUTATHIONE HYDROLASE GLOC"/>
    <property type="match status" value="1"/>
</dbReference>
<dbReference type="EMBL" id="RXFT01000013">
    <property type="protein sequence ID" value="RUR70422.1"/>
    <property type="molecule type" value="Genomic_DNA"/>
</dbReference>
<comment type="caution">
    <text evidence="6">The sequence shown here is derived from an EMBL/GenBank/DDBJ whole genome shotgun (WGS) entry which is preliminary data.</text>
</comment>
<dbReference type="InterPro" id="IPR001018">
    <property type="entry name" value="Beta-lactamase_class-B_CS"/>
</dbReference>
<evidence type="ECO:0000313" key="6">
    <source>
        <dbReference type="EMBL" id="RUR70422.1"/>
    </source>
</evidence>
<keyword evidence="3 6" id="KW-0378">Hydrolase</keyword>
<evidence type="ECO:0000256" key="2">
    <source>
        <dbReference type="ARBA" id="ARBA00022723"/>
    </source>
</evidence>
<dbReference type="Proteomes" id="UP000281118">
    <property type="component" value="Unassembled WGS sequence"/>
</dbReference>
<dbReference type="PANTHER" id="PTHR46233">
    <property type="entry name" value="HYDROXYACYLGLUTATHIONE HYDROLASE GLOC"/>
    <property type="match status" value="1"/>
</dbReference>
<comment type="cofactor">
    <cofactor evidence="1">
        <name>Zn(2+)</name>
        <dbReference type="ChEBI" id="CHEBI:29105"/>
    </cofactor>
</comment>
<evidence type="ECO:0000256" key="3">
    <source>
        <dbReference type="ARBA" id="ARBA00022801"/>
    </source>
</evidence>
<dbReference type="GO" id="GO:0008800">
    <property type="term" value="F:beta-lactamase activity"/>
    <property type="evidence" value="ECO:0007669"/>
    <property type="project" value="InterPro"/>
</dbReference>
<proteinExistence type="predicted"/>
<evidence type="ECO:0000313" key="7">
    <source>
        <dbReference type="Proteomes" id="UP000281118"/>
    </source>
</evidence>
<keyword evidence="2" id="KW-0479">Metal-binding</keyword>
<dbReference type="CDD" id="cd16280">
    <property type="entry name" value="metallo-hydrolase-like_MBL-fold"/>
    <property type="match status" value="1"/>
</dbReference>
<dbReference type="AlphaFoldDB" id="A0A3S0ZHV3"/>
<dbReference type="InterPro" id="IPR001279">
    <property type="entry name" value="Metallo-B-lactamas"/>
</dbReference>
<dbReference type="GO" id="GO:0017001">
    <property type="term" value="P:antibiotic catabolic process"/>
    <property type="evidence" value="ECO:0007669"/>
    <property type="project" value="InterPro"/>
</dbReference>
<reference evidence="6 7" key="1">
    <citation type="submission" date="2018-12" db="EMBL/GenBank/DDBJ databases">
        <title>The genome sequences of Variovorax guangxiensis DSM 27352.</title>
        <authorList>
            <person name="Gao J."/>
            <person name="Sun J."/>
        </authorList>
    </citation>
    <scope>NUCLEOTIDE SEQUENCE [LARGE SCALE GENOMIC DNA]</scope>
    <source>
        <strain evidence="6 7">DSM 27352</strain>
    </source>
</reference>